<dbReference type="InterPro" id="IPR043502">
    <property type="entry name" value="DNA/RNA_pol_sf"/>
</dbReference>
<dbReference type="EMBL" id="AP019695">
    <property type="protein sequence ID" value="BBK22714.1"/>
    <property type="molecule type" value="Genomic_DNA"/>
</dbReference>
<dbReference type="Pfam" id="PF00078">
    <property type="entry name" value="RVT_1"/>
    <property type="match status" value="1"/>
</dbReference>
<dbReference type="InterPro" id="IPR051083">
    <property type="entry name" value="GrpII_Intron_Splice-Mob/Def"/>
</dbReference>
<sequence>MKIKNIYDTIISDENIYRAYLNARKSKRYRKDVLVFTRNLEYNLISIQDELVNEIIDFPKYKEFYIYEPKCRLILAQSFREVIKQWAFYQVLSPLFNSMYINDSYACIKGKGQIAAVKRLHYWLRLVNKNYYNAVKKGVEPSPQDKWYYLKMDFSKYFYRVDHEVMMKIIRKKIKDEKVIRWLESRIKSPDMPFGLPAGKRPEDVDPSERLYDKGMPVGALISQMLANVYNNEIDQYAKRTLGIKYYIRYQDDIVVLSNDKKQIKEWHRLLEKFANEEMKMELNDKTCIRPVGQGIEFCGFRLWGTHVKIRKSTALKMKRNLKGVMKHYSEGKITLDHANQVVSSYLGLLKHSDSYALRTEIFGDYERGIEGWFVLKRKSDE</sequence>
<dbReference type="KEGG" id="aarg:Aargi30884_16170"/>
<organism evidence="2 3">
    <name type="scientific">Amedibacterium intestinale</name>
    <dbReference type="NCBI Taxonomy" id="2583452"/>
    <lineage>
        <taxon>Bacteria</taxon>
        <taxon>Bacillati</taxon>
        <taxon>Bacillota</taxon>
        <taxon>Erysipelotrichia</taxon>
        <taxon>Erysipelotrichales</taxon>
        <taxon>Erysipelotrichaceae</taxon>
        <taxon>Amedibacterium</taxon>
    </lineage>
</organism>
<dbReference type="SUPFAM" id="SSF56672">
    <property type="entry name" value="DNA/RNA polymerases"/>
    <property type="match status" value="1"/>
</dbReference>
<evidence type="ECO:0000313" key="3">
    <source>
        <dbReference type="Proteomes" id="UP000464754"/>
    </source>
</evidence>
<dbReference type="PROSITE" id="PS50878">
    <property type="entry name" value="RT_POL"/>
    <property type="match status" value="1"/>
</dbReference>
<dbReference type="InterPro" id="IPR043128">
    <property type="entry name" value="Rev_trsase/Diguanyl_cyclase"/>
</dbReference>
<gene>
    <name evidence="2" type="ORF">Aargi30884_16170</name>
</gene>
<dbReference type="CDD" id="cd01651">
    <property type="entry name" value="RT_G2_intron"/>
    <property type="match status" value="1"/>
</dbReference>
<name>A0A6N4TJR5_9FIRM</name>
<dbReference type="InterPro" id="IPR000477">
    <property type="entry name" value="RT_dom"/>
</dbReference>
<reference evidence="3" key="1">
    <citation type="submission" date="2019-05" db="EMBL/GenBank/DDBJ databases">
        <title>Complete genome sequencing of Absiella argi strain JCM 30884.</title>
        <authorList>
            <person name="Sakamoto M."/>
            <person name="Murakami T."/>
            <person name="Mori H."/>
        </authorList>
    </citation>
    <scope>NUCLEOTIDE SEQUENCE [LARGE SCALE GENOMIC DNA]</scope>
    <source>
        <strain evidence="3">JCM 30884</strain>
    </source>
</reference>
<dbReference type="PANTHER" id="PTHR34047:SF8">
    <property type="entry name" value="PROTEIN YKFC"/>
    <property type="match status" value="1"/>
</dbReference>
<proteinExistence type="predicted"/>
<dbReference type="AlphaFoldDB" id="A0A6N4TJR5"/>
<feature type="domain" description="Reverse transcriptase" evidence="1">
    <location>
        <begin position="1"/>
        <end position="303"/>
    </location>
</feature>
<dbReference type="Gene3D" id="3.30.70.270">
    <property type="match status" value="1"/>
</dbReference>
<dbReference type="Proteomes" id="UP000464754">
    <property type="component" value="Chromosome"/>
</dbReference>
<keyword evidence="3" id="KW-1185">Reference proteome</keyword>
<dbReference type="PANTHER" id="PTHR34047">
    <property type="entry name" value="NUCLEAR INTRON MATURASE 1, MITOCHONDRIAL-RELATED"/>
    <property type="match status" value="1"/>
</dbReference>
<evidence type="ECO:0000313" key="2">
    <source>
        <dbReference type="EMBL" id="BBK22714.1"/>
    </source>
</evidence>
<dbReference type="RefSeq" id="WP_163051996.1">
    <property type="nucleotide sequence ID" value="NZ_AP019695.1"/>
</dbReference>
<evidence type="ECO:0000259" key="1">
    <source>
        <dbReference type="PROSITE" id="PS50878"/>
    </source>
</evidence>
<accession>A0A6N4TJR5</accession>
<protein>
    <recommendedName>
        <fullName evidence="1">Reverse transcriptase domain-containing protein</fullName>
    </recommendedName>
</protein>